<evidence type="ECO:0000313" key="6">
    <source>
        <dbReference type="EMBL" id="QEY75250.1"/>
    </source>
</evidence>
<dbReference type="InterPro" id="IPR003752">
    <property type="entry name" value="DiS_bond_form_DsbB/BdbC"/>
</dbReference>
<dbReference type="EMBL" id="CP043626">
    <property type="protein sequence ID" value="QEY75250.1"/>
    <property type="molecule type" value="Genomic_DNA"/>
</dbReference>
<reference evidence="6 7" key="1">
    <citation type="submission" date="2019-09" db="EMBL/GenBank/DDBJ databases">
        <title>Prosopis cineraria nodule microbiome.</title>
        <authorList>
            <person name="Chaluvadi S.R."/>
            <person name="Ali R."/>
            <person name="Wang X."/>
        </authorList>
    </citation>
    <scope>NUCLEOTIDE SEQUENCE [LARGE SCALE GENOMIC DNA]</scope>
    <source>
        <strain evidence="6 7">BG1</strain>
    </source>
</reference>
<dbReference type="InterPro" id="IPR023380">
    <property type="entry name" value="DsbB-like_sf"/>
</dbReference>
<sequence length="185" mass="20201">MNSPIFQAESRLPLWLNVLALYAICATLLVAFYYQLWKIELPCPLCLLQRGGMLLIGFGFLFNVRFGIRNRHYAMALLGAITAGAVGMRQVFLHITPGDAGYGSPFLGLHFYTWTVVASLLVIVAVALMMTLKEGASREAPHFSLLGKVGALLFTALIAANLVSTVLECGGGQCDDNPTFYQLLR</sequence>
<feature type="transmembrane region" description="Helical" evidence="5">
    <location>
        <begin position="73"/>
        <end position="92"/>
    </location>
</feature>
<dbReference type="GO" id="GO:0006457">
    <property type="term" value="P:protein folding"/>
    <property type="evidence" value="ECO:0007669"/>
    <property type="project" value="InterPro"/>
</dbReference>
<evidence type="ECO:0000256" key="3">
    <source>
        <dbReference type="ARBA" id="ARBA00022989"/>
    </source>
</evidence>
<gene>
    <name evidence="6" type="ORF">F1C79_28510</name>
</gene>
<organism evidence="6 7">
    <name type="scientific">Pseudomonas denitrificans</name>
    <dbReference type="NCBI Taxonomy" id="43306"/>
    <lineage>
        <taxon>Bacteria</taxon>
        <taxon>Pseudomonadati</taxon>
        <taxon>Pseudomonadota</taxon>
        <taxon>Gammaproteobacteria</taxon>
        <taxon>Pseudomonadales</taxon>
        <taxon>Pseudomonadaceae</taxon>
        <taxon>Halopseudomonas</taxon>
    </lineage>
</organism>
<dbReference type="RefSeq" id="WP_081517101.1">
    <property type="nucleotide sequence ID" value="NZ_CP043626.1"/>
</dbReference>
<dbReference type="GO" id="GO:0016020">
    <property type="term" value="C:membrane"/>
    <property type="evidence" value="ECO:0007669"/>
    <property type="project" value="UniProtKB-SubCell"/>
</dbReference>
<dbReference type="Gene3D" id="1.20.1550.10">
    <property type="entry name" value="DsbB-like"/>
    <property type="match status" value="1"/>
</dbReference>
<dbReference type="KEGG" id="pden:F1C79_28510"/>
<feature type="transmembrane region" description="Helical" evidence="5">
    <location>
        <begin position="145"/>
        <end position="167"/>
    </location>
</feature>
<dbReference type="OrthoDB" id="3711263at2"/>
<evidence type="ECO:0000256" key="5">
    <source>
        <dbReference type="SAM" id="Phobius"/>
    </source>
</evidence>
<evidence type="ECO:0000256" key="4">
    <source>
        <dbReference type="ARBA" id="ARBA00023136"/>
    </source>
</evidence>
<name>A0A9X7R7Z7_PSEDE</name>
<protein>
    <submittedName>
        <fullName evidence="6">Disulfide bond formation protein B</fullName>
    </submittedName>
</protein>
<keyword evidence="3 5" id="KW-1133">Transmembrane helix</keyword>
<dbReference type="SUPFAM" id="SSF158442">
    <property type="entry name" value="DsbB-like"/>
    <property type="match status" value="1"/>
</dbReference>
<proteinExistence type="predicted"/>
<keyword evidence="2 5" id="KW-0812">Transmembrane</keyword>
<evidence type="ECO:0000256" key="1">
    <source>
        <dbReference type="ARBA" id="ARBA00004141"/>
    </source>
</evidence>
<dbReference type="Pfam" id="PF02600">
    <property type="entry name" value="DsbB"/>
    <property type="match status" value="1"/>
</dbReference>
<feature type="transmembrane region" description="Helical" evidence="5">
    <location>
        <begin position="12"/>
        <end position="35"/>
    </location>
</feature>
<accession>A0A9X7R7Z7</accession>
<keyword evidence="4 5" id="KW-0472">Membrane</keyword>
<dbReference type="AlphaFoldDB" id="A0A9X7R7Z7"/>
<feature type="transmembrane region" description="Helical" evidence="5">
    <location>
        <begin position="47"/>
        <end position="66"/>
    </location>
</feature>
<comment type="subcellular location">
    <subcellularLocation>
        <location evidence="1">Membrane</location>
        <topology evidence="1">Multi-pass membrane protein</topology>
    </subcellularLocation>
</comment>
<dbReference type="GO" id="GO:0015035">
    <property type="term" value="F:protein-disulfide reductase activity"/>
    <property type="evidence" value="ECO:0007669"/>
    <property type="project" value="InterPro"/>
</dbReference>
<feature type="transmembrane region" description="Helical" evidence="5">
    <location>
        <begin position="112"/>
        <end position="133"/>
    </location>
</feature>
<keyword evidence="7" id="KW-1185">Reference proteome</keyword>
<evidence type="ECO:0000256" key="2">
    <source>
        <dbReference type="ARBA" id="ARBA00022692"/>
    </source>
</evidence>
<dbReference type="Proteomes" id="UP000326659">
    <property type="component" value="Chromosome"/>
</dbReference>
<evidence type="ECO:0000313" key="7">
    <source>
        <dbReference type="Proteomes" id="UP000326659"/>
    </source>
</evidence>